<feature type="domain" description="Solute-binding protein family 3/N-terminal" evidence="2">
    <location>
        <begin position="48"/>
        <end position="255"/>
    </location>
</feature>
<dbReference type="AlphaFoldDB" id="A0AAU7PMT5"/>
<dbReference type="PANTHER" id="PTHR30024">
    <property type="entry name" value="ALIPHATIC SULFONATES-BINDING PROTEIN-RELATED"/>
    <property type="match status" value="1"/>
</dbReference>
<proteinExistence type="inferred from homology"/>
<protein>
    <submittedName>
        <fullName evidence="3">MetQ/NlpA family ABC transporter substrate-binding protein</fullName>
    </submittedName>
</protein>
<dbReference type="Pfam" id="PF13379">
    <property type="entry name" value="NMT1_2"/>
    <property type="match status" value="1"/>
</dbReference>
<dbReference type="Gene3D" id="3.40.190.10">
    <property type="entry name" value="Periplasmic binding protein-like II"/>
    <property type="match status" value="2"/>
</dbReference>
<dbReference type="RefSeq" id="WP_349945621.1">
    <property type="nucleotide sequence ID" value="NZ_CP157940.1"/>
</dbReference>
<evidence type="ECO:0000256" key="1">
    <source>
        <dbReference type="ARBA" id="ARBA00010742"/>
    </source>
</evidence>
<dbReference type="PROSITE" id="PS51257">
    <property type="entry name" value="PROKAR_LIPOPROTEIN"/>
    <property type="match status" value="1"/>
</dbReference>
<sequence length="324" mass="34846">MKKSGNNAKKHNLSGRAGILMALLGCTAAVILGGCAGKAKTSVDTTVHLGVMYSSDIVPLTIITEQGLDKKYGIQLDMQVFSSAKDRDAALQAGELDGVFTDFIGLCMYQNAGLDVKATGCTDGDYVLLAGKDTGITSLENAEGKSIAISENTLIEYSLDYILNNAGLEDTYLDKQVVPRIPDRLEMLRNGKVDLVLLPEPFSTLAIKDGAVVLGSANTDGLYPAVSAFTNKSIDEKSDTIKKMYQAYDEAVDYLNNTPLNEYEATVIKAAGYPEELAGTIKLPVYRKNELPKTSDLQAAVEWAAKKELCSPDLKPDQLTGELK</sequence>
<accession>A0AAU7PMT5</accession>
<dbReference type="SUPFAM" id="SSF53850">
    <property type="entry name" value="Periplasmic binding protein-like II"/>
    <property type="match status" value="1"/>
</dbReference>
<evidence type="ECO:0000259" key="2">
    <source>
        <dbReference type="SMART" id="SM00062"/>
    </source>
</evidence>
<dbReference type="InterPro" id="IPR001638">
    <property type="entry name" value="Solute-binding_3/MltF_N"/>
</dbReference>
<comment type="similarity">
    <text evidence="1">Belongs to the bacterial solute-binding protein SsuA/TauA family.</text>
</comment>
<organism evidence="3">
    <name type="scientific">Lacrimispora sp. BS-2</name>
    <dbReference type="NCBI Taxonomy" id="3151850"/>
    <lineage>
        <taxon>Bacteria</taxon>
        <taxon>Bacillati</taxon>
        <taxon>Bacillota</taxon>
        <taxon>Clostridia</taxon>
        <taxon>Lachnospirales</taxon>
        <taxon>Lachnospiraceae</taxon>
        <taxon>Lacrimispora</taxon>
    </lineage>
</organism>
<dbReference type="EMBL" id="CP157940">
    <property type="protein sequence ID" value="XBS53552.1"/>
    <property type="molecule type" value="Genomic_DNA"/>
</dbReference>
<reference evidence="3" key="1">
    <citation type="submission" date="2024-06" db="EMBL/GenBank/DDBJ databases">
        <title>Lacrimispora cavernae sp. nov., a novel anaerobe isolated from bat guano pile inside a cave.</title>
        <authorList>
            <person name="Miller S.L."/>
            <person name="Lu N."/>
            <person name="King J."/>
            <person name="Sankaranarayanan K."/>
            <person name="Lawson P.A."/>
        </authorList>
    </citation>
    <scope>NUCLEOTIDE SEQUENCE</scope>
    <source>
        <strain evidence="3">BS-2</strain>
    </source>
</reference>
<gene>
    <name evidence="3" type="ORF">ABFV83_17325</name>
</gene>
<evidence type="ECO:0000313" key="3">
    <source>
        <dbReference type="EMBL" id="XBS53552.1"/>
    </source>
</evidence>
<name>A0AAU7PMT5_9FIRM</name>
<dbReference type="SMART" id="SM00062">
    <property type="entry name" value="PBPb"/>
    <property type="match status" value="1"/>
</dbReference>